<keyword evidence="9" id="KW-1185">Reference proteome</keyword>
<dbReference type="Proteomes" id="UP001159428">
    <property type="component" value="Unassembled WGS sequence"/>
</dbReference>
<evidence type="ECO:0000256" key="4">
    <source>
        <dbReference type="ARBA" id="ARBA00022771"/>
    </source>
</evidence>
<evidence type="ECO:0000313" key="9">
    <source>
        <dbReference type="Proteomes" id="UP001159428"/>
    </source>
</evidence>
<sequence>ALHEVPGQPAGKDIVLLALYREITLTQRASGEDQHFHQEKCVTVLRDVLLSRCSVISPNAQCLVRNLLRNSQQNLEFPFLADQETQSETEKALPEILLHLTIVFRCIGFDELLNPLREIVLAPSEMINSFLPTMPEDSFEETRSAMTEQNGQWYECPKRHRYFVGDCGRPYQQCDCPYCDSSVPIGGLKHRLVSNNRLARREDRSNKGHILGTPKRIVGPERDLSPTIVSLLRFILHSAMLSAAQEQPEVVSQLIKELDVQPRNVGDFLWAHLVNDVGNISASLERSVDEVVLMIHSVLAGIVYRATDRTDGIAKWLTKAERREWENHFSTVFLRPVC</sequence>
<keyword evidence="4" id="KW-0863">Zinc-finger</keyword>
<evidence type="ECO:0000256" key="5">
    <source>
        <dbReference type="ARBA" id="ARBA00022833"/>
    </source>
</evidence>
<evidence type="ECO:0000256" key="3">
    <source>
        <dbReference type="ARBA" id="ARBA00022723"/>
    </source>
</evidence>
<dbReference type="GO" id="GO:0005737">
    <property type="term" value="C:cytoplasm"/>
    <property type="evidence" value="ECO:0007669"/>
    <property type="project" value="UniProtKB-SubCell"/>
</dbReference>
<dbReference type="GO" id="GO:0008270">
    <property type="term" value="F:zinc ion binding"/>
    <property type="evidence" value="ECO:0007669"/>
    <property type="project" value="UniProtKB-KW"/>
</dbReference>
<dbReference type="EMBL" id="CALNXJ010000004">
    <property type="protein sequence ID" value="CAH3037778.1"/>
    <property type="molecule type" value="Genomic_DNA"/>
</dbReference>
<dbReference type="InterPro" id="IPR046439">
    <property type="entry name" value="ZF_RZ_dom"/>
</dbReference>
<keyword evidence="2" id="KW-0963">Cytoplasm</keyword>
<evidence type="ECO:0000256" key="1">
    <source>
        <dbReference type="ARBA" id="ARBA00004496"/>
    </source>
</evidence>
<comment type="subcellular location">
    <subcellularLocation>
        <location evidence="1">Cytoplasm</location>
    </subcellularLocation>
</comment>
<reference evidence="8 9" key="1">
    <citation type="submission" date="2022-05" db="EMBL/GenBank/DDBJ databases">
        <authorList>
            <consortium name="Genoscope - CEA"/>
            <person name="William W."/>
        </authorList>
    </citation>
    <scope>NUCLEOTIDE SEQUENCE [LARGE SCALE GENOMIC DNA]</scope>
</reference>
<dbReference type="Pfam" id="PF20173">
    <property type="entry name" value="ZnF_RZ-type"/>
    <property type="match status" value="1"/>
</dbReference>
<evidence type="ECO:0000256" key="6">
    <source>
        <dbReference type="ARBA" id="ARBA00022859"/>
    </source>
</evidence>
<name>A0AAU9VTU8_9CNID</name>
<keyword evidence="5" id="KW-0862">Zinc</keyword>
<proteinExistence type="predicted"/>
<keyword evidence="3" id="KW-0479">Metal-binding</keyword>
<dbReference type="PROSITE" id="PS51981">
    <property type="entry name" value="ZF_RZ"/>
    <property type="match status" value="1"/>
</dbReference>
<feature type="non-terminal residue" evidence="8">
    <location>
        <position position="338"/>
    </location>
</feature>
<organism evidence="8 9">
    <name type="scientific">Pocillopora meandrina</name>
    <dbReference type="NCBI Taxonomy" id="46732"/>
    <lineage>
        <taxon>Eukaryota</taxon>
        <taxon>Metazoa</taxon>
        <taxon>Cnidaria</taxon>
        <taxon>Anthozoa</taxon>
        <taxon>Hexacorallia</taxon>
        <taxon>Scleractinia</taxon>
        <taxon>Astrocoeniina</taxon>
        <taxon>Pocilloporidae</taxon>
        <taxon>Pocillopora</taxon>
    </lineage>
</organism>
<dbReference type="AlphaFoldDB" id="A0AAU9VTU8"/>
<dbReference type="GO" id="GO:0004842">
    <property type="term" value="F:ubiquitin-protein transferase activity"/>
    <property type="evidence" value="ECO:0007669"/>
    <property type="project" value="InterPro"/>
</dbReference>
<evidence type="ECO:0000259" key="7">
    <source>
        <dbReference type="PROSITE" id="PS51981"/>
    </source>
</evidence>
<gene>
    <name evidence="8" type="ORF">PMEA_00021351</name>
</gene>
<dbReference type="GO" id="GO:0016887">
    <property type="term" value="F:ATP hydrolysis activity"/>
    <property type="evidence" value="ECO:0007669"/>
    <property type="project" value="InterPro"/>
</dbReference>
<feature type="non-terminal residue" evidence="8">
    <location>
        <position position="1"/>
    </location>
</feature>
<evidence type="ECO:0000256" key="2">
    <source>
        <dbReference type="ARBA" id="ARBA00022490"/>
    </source>
</evidence>
<accession>A0AAU9VTU8</accession>
<dbReference type="GO" id="GO:0002376">
    <property type="term" value="P:immune system process"/>
    <property type="evidence" value="ECO:0007669"/>
    <property type="project" value="UniProtKB-KW"/>
</dbReference>
<protein>
    <recommendedName>
        <fullName evidence="7">RZ-type domain-containing protein</fullName>
    </recommendedName>
</protein>
<keyword evidence="6" id="KW-0391">Immunity</keyword>
<dbReference type="InterPro" id="IPR031248">
    <property type="entry name" value="RNF213"/>
</dbReference>
<comment type="caution">
    <text evidence="8">The sequence shown here is derived from an EMBL/GenBank/DDBJ whole genome shotgun (WGS) entry which is preliminary data.</text>
</comment>
<dbReference type="PANTHER" id="PTHR22605:SF16">
    <property type="entry name" value="E3 UBIQUITIN-PROTEIN LIGASE RNF213"/>
    <property type="match status" value="1"/>
</dbReference>
<evidence type="ECO:0000313" key="8">
    <source>
        <dbReference type="EMBL" id="CAH3037778.1"/>
    </source>
</evidence>
<dbReference type="PANTHER" id="PTHR22605">
    <property type="entry name" value="RZ-TYPE DOMAIN-CONTAINING PROTEIN"/>
    <property type="match status" value="1"/>
</dbReference>
<feature type="domain" description="RZ-type" evidence="7">
    <location>
        <begin position="134"/>
        <end position="207"/>
    </location>
</feature>